<name>A0A6N8JIL4_9BACT</name>
<evidence type="ECO:0000313" key="2">
    <source>
        <dbReference type="Proteomes" id="UP000468388"/>
    </source>
</evidence>
<protein>
    <submittedName>
        <fullName evidence="1">Uncharacterized protein</fullName>
    </submittedName>
</protein>
<sequence length="84" mass="9805">MKNRQGQWIQMENSLSQELFCGTGQPTIYIKPCEMILSKVKHYNGTFKTDCKLVLGRNDRVVYSNVFSEFVDEKIFSFNDTEDL</sequence>
<organism evidence="1 2">
    <name type="scientific">Chitinophaga oryziterrae</name>
    <dbReference type="NCBI Taxonomy" id="1031224"/>
    <lineage>
        <taxon>Bacteria</taxon>
        <taxon>Pseudomonadati</taxon>
        <taxon>Bacteroidota</taxon>
        <taxon>Chitinophagia</taxon>
        <taxon>Chitinophagales</taxon>
        <taxon>Chitinophagaceae</taxon>
        <taxon>Chitinophaga</taxon>
    </lineage>
</organism>
<keyword evidence="2" id="KW-1185">Reference proteome</keyword>
<dbReference type="AlphaFoldDB" id="A0A6N8JIL4"/>
<gene>
    <name evidence="1" type="ORF">GO495_31020</name>
</gene>
<dbReference type="EMBL" id="WRXO01000015">
    <property type="protein sequence ID" value="MVT45060.1"/>
    <property type="molecule type" value="Genomic_DNA"/>
</dbReference>
<dbReference type="RefSeq" id="WP_157303845.1">
    <property type="nucleotide sequence ID" value="NZ_BAAAZB010000018.1"/>
</dbReference>
<comment type="caution">
    <text evidence="1">The sequence shown here is derived from an EMBL/GenBank/DDBJ whole genome shotgun (WGS) entry which is preliminary data.</text>
</comment>
<accession>A0A6N8JIL4</accession>
<dbReference type="Proteomes" id="UP000468388">
    <property type="component" value="Unassembled WGS sequence"/>
</dbReference>
<proteinExistence type="predicted"/>
<evidence type="ECO:0000313" key="1">
    <source>
        <dbReference type="EMBL" id="MVT45060.1"/>
    </source>
</evidence>
<reference evidence="1 2" key="1">
    <citation type="submission" date="2019-12" db="EMBL/GenBank/DDBJ databases">
        <title>The draft genomic sequence of strain Chitinophaga oryziterrae JCM 16595.</title>
        <authorList>
            <person name="Zhang X."/>
        </authorList>
    </citation>
    <scope>NUCLEOTIDE SEQUENCE [LARGE SCALE GENOMIC DNA]</scope>
    <source>
        <strain evidence="1 2">JCM 16595</strain>
    </source>
</reference>
<dbReference type="OrthoDB" id="654711at2"/>